<keyword evidence="13" id="KW-1185">Reference proteome</keyword>
<dbReference type="EMBL" id="VTPC01090629">
    <property type="protein sequence ID" value="KAF2882324.1"/>
    <property type="molecule type" value="Genomic_DNA"/>
</dbReference>
<keyword evidence="8 11" id="KW-0472">Membrane</keyword>
<sequence length="716" mass="80832">MEKDKYPTSIFCIIATEFCERFSFCGLRTILSLYLRNELMFSENTATVIYHVFIMICYIIPVIGAICADSYLGRYRTILYFSIIYLVGSIIMCLAAVPTLEFSPIGLTACGLSLIAIGTGGIKPCVAAFGGDQFHLPNQQKLLRQFFSIFYFSINLGGFVGTILTPILRKRVTCFGEDTCYALGFGFPAALMFLALSLFVMGKPFYRLKTPKENIVLRFICCAVYALVERSKDKEREKEHWLDYARDKYPGKLICDMKILFAVFLLYTPLPLFWSLFDQQGSRWTFQASRMNGAVFGTQILPDQMQVINPAIVLILIPVFDRIIIPCMDRIHIFECSLHRMALGGLVAGFAFLSAGIVELALERTYPHLPGKHKASMDFINTLPCTLVITSPFNDNYELRQSEMHLFKDIAAHNTTEYPITVVAPLVCGNLTLERHHFKLKIHAIEFQIETIIVGINHVNHIKSYVTDPVDFKKSLSGKPRIRIAYIKSSQLLHNVSVALENTAGLTDIYFVNDKLKKHLAVSAYMELPPGVYKYRVQCQEVAKLYENEIQIALGGVYTLVLRERNGKIEFAKMYTMSPPNTVNMLWLIPQYFLISVAEIMFGVAGLEFSFTQAPKSLKTITLAAWYLSVAIGNLLVIIVTQARFFKSQAHEFLLFAVLIVADMMVFTEMSVKYEIVQLEADSSCFVMNSCKEVRCTCRDDDGNEEVSLLGCSCSS</sequence>
<dbReference type="GO" id="GO:0022857">
    <property type="term" value="F:transmembrane transporter activity"/>
    <property type="evidence" value="ECO:0007669"/>
    <property type="project" value="InterPro"/>
</dbReference>
<keyword evidence="7 11" id="KW-1133">Transmembrane helix</keyword>
<organism evidence="12 13">
    <name type="scientific">Ignelater luminosus</name>
    <name type="common">Cucubano</name>
    <name type="synonym">Pyrophorus luminosus</name>
    <dbReference type="NCBI Taxonomy" id="2038154"/>
    <lineage>
        <taxon>Eukaryota</taxon>
        <taxon>Metazoa</taxon>
        <taxon>Ecdysozoa</taxon>
        <taxon>Arthropoda</taxon>
        <taxon>Hexapoda</taxon>
        <taxon>Insecta</taxon>
        <taxon>Pterygota</taxon>
        <taxon>Neoptera</taxon>
        <taxon>Endopterygota</taxon>
        <taxon>Coleoptera</taxon>
        <taxon>Polyphaga</taxon>
        <taxon>Elateriformia</taxon>
        <taxon>Elateroidea</taxon>
        <taxon>Elateridae</taxon>
        <taxon>Agrypninae</taxon>
        <taxon>Pyrophorini</taxon>
        <taxon>Ignelater</taxon>
    </lineage>
</organism>
<dbReference type="Pfam" id="PF00854">
    <property type="entry name" value="PTR2"/>
    <property type="match status" value="2"/>
</dbReference>
<comment type="subcellular location">
    <subcellularLocation>
        <location evidence="1 10">Membrane</location>
        <topology evidence="1 10">Multi-pass membrane protein</topology>
    </subcellularLocation>
</comment>
<dbReference type="AlphaFoldDB" id="A0A8K0C838"/>
<dbReference type="Proteomes" id="UP000801492">
    <property type="component" value="Unassembled WGS sequence"/>
</dbReference>
<dbReference type="Gene3D" id="1.20.1250.20">
    <property type="entry name" value="MFS general substrate transporter like domains"/>
    <property type="match status" value="2"/>
</dbReference>
<evidence type="ECO:0000256" key="9">
    <source>
        <dbReference type="ARBA" id="ARBA00078114"/>
    </source>
</evidence>
<gene>
    <name evidence="12" type="ORF">ILUMI_23848</name>
</gene>
<evidence type="ECO:0000256" key="10">
    <source>
        <dbReference type="RuleBase" id="RU003755"/>
    </source>
</evidence>
<keyword evidence="4 10" id="KW-0812">Transmembrane</keyword>
<dbReference type="PANTHER" id="PTHR11654">
    <property type="entry name" value="OLIGOPEPTIDE TRANSPORTER-RELATED"/>
    <property type="match status" value="1"/>
</dbReference>
<evidence type="ECO:0000256" key="4">
    <source>
        <dbReference type="ARBA" id="ARBA00022692"/>
    </source>
</evidence>
<evidence type="ECO:0000256" key="2">
    <source>
        <dbReference type="ARBA" id="ARBA00005982"/>
    </source>
</evidence>
<protein>
    <recommendedName>
        <fullName evidence="9">Oligopeptide transporter 1</fullName>
    </recommendedName>
</protein>
<evidence type="ECO:0000313" key="12">
    <source>
        <dbReference type="EMBL" id="KAF2882324.1"/>
    </source>
</evidence>
<evidence type="ECO:0000256" key="8">
    <source>
        <dbReference type="ARBA" id="ARBA00023136"/>
    </source>
</evidence>
<feature type="transmembrane region" description="Helical" evidence="11">
    <location>
        <begin position="621"/>
        <end position="641"/>
    </location>
</feature>
<feature type="transmembrane region" description="Helical" evidence="11">
    <location>
        <begin position="48"/>
        <end position="66"/>
    </location>
</feature>
<evidence type="ECO:0000256" key="7">
    <source>
        <dbReference type="ARBA" id="ARBA00022989"/>
    </source>
</evidence>
<dbReference type="InterPro" id="IPR036259">
    <property type="entry name" value="MFS_trans_sf"/>
</dbReference>
<keyword evidence="5" id="KW-0571">Peptide transport</keyword>
<feature type="transmembrane region" description="Helical" evidence="11">
    <location>
        <begin position="307"/>
        <end position="325"/>
    </location>
</feature>
<accession>A0A8K0C838</accession>
<feature type="transmembrane region" description="Helical" evidence="11">
    <location>
        <begin position="105"/>
        <end position="129"/>
    </location>
</feature>
<evidence type="ECO:0000256" key="11">
    <source>
        <dbReference type="SAM" id="Phobius"/>
    </source>
</evidence>
<feature type="transmembrane region" description="Helical" evidence="11">
    <location>
        <begin position="653"/>
        <end position="672"/>
    </location>
</feature>
<keyword evidence="6" id="KW-0653">Protein transport</keyword>
<dbReference type="InterPro" id="IPR000109">
    <property type="entry name" value="POT_fam"/>
</dbReference>
<name>A0A8K0C838_IGNLU</name>
<dbReference type="PROSITE" id="PS01023">
    <property type="entry name" value="PTR2_2"/>
    <property type="match status" value="1"/>
</dbReference>
<evidence type="ECO:0000256" key="1">
    <source>
        <dbReference type="ARBA" id="ARBA00004141"/>
    </source>
</evidence>
<dbReference type="GO" id="GO:0006857">
    <property type="term" value="P:oligopeptide transport"/>
    <property type="evidence" value="ECO:0007669"/>
    <property type="project" value="InterPro"/>
</dbReference>
<evidence type="ECO:0000256" key="5">
    <source>
        <dbReference type="ARBA" id="ARBA00022856"/>
    </source>
</evidence>
<feature type="transmembrane region" description="Helical" evidence="11">
    <location>
        <begin position="259"/>
        <end position="277"/>
    </location>
</feature>
<reference evidence="12" key="1">
    <citation type="submission" date="2019-08" db="EMBL/GenBank/DDBJ databases">
        <title>The genome of the North American firefly Photinus pyralis.</title>
        <authorList>
            <consortium name="Photinus pyralis genome working group"/>
            <person name="Fallon T.R."/>
            <person name="Sander Lower S.E."/>
            <person name="Weng J.-K."/>
        </authorList>
    </citation>
    <scope>NUCLEOTIDE SEQUENCE</scope>
    <source>
        <strain evidence="12">TRF0915ILg1</strain>
        <tissue evidence="12">Whole body</tissue>
    </source>
</reference>
<comment type="similarity">
    <text evidence="2 10">Belongs to the major facilitator superfamily. Proton-dependent oligopeptide transporter (POT/PTR) (TC 2.A.17) family.</text>
</comment>
<dbReference type="OrthoDB" id="205993at2759"/>
<dbReference type="SUPFAM" id="SSF103473">
    <property type="entry name" value="MFS general substrate transporter"/>
    <property type="match status" value="1"/>
</dbReference>
<dbReference type="FunFam" id="1.20.1250.20:FF:000049">
    <property type="entry name" value="Solute carrier family 15 member 2"/>
    <property type="match status" value="1"/>
</dbReference>
<proteinExistence type="inferred from homology"/>
<comment type="caution">
    <text evidence="12">The sequence shown here is derived from an EMBL/GenBank/DDBJ whole genome shotgun (WGS) entry which is preliminary data.</text>
</comment>
<dbReference type="CDD" id="cd17347">
    <property type="entry name" value="MFS_SLC15A1_2_like"/>
    <property type="match status" value="1"/>
</dbReference>
<evidence type="ECO:0000256" key="6">
    <source>
        <dbReference type="ARBA" id="ARBA00022927"/>
    </source>
</evidence>
<evidence type="ECO:0000256" key="3">
    <source>
        <dbReference type="ARBA" id="ARBA00022448"/>
    </source>
</evidence>
<dbReference type="GO" id="GO:0016020">
    <property type="term" value="C:membrane"/>
    <property type="evidence" value="ECO:0007669"/>
    <property type="project" value="UniProtKB-SubCell"/>
</dbReference>
<feature type="transmembrane region" description="Helical" evidence="11">
    <location>
        <begin position="337"/>
        <end position="358"/>
    </location>
</feature>
<keyword evidence="3 10" id="KW-0813">Transport</keyword>
<feature type="transmembrane region" description="Helical" evidence="11">
    <location>
        <begin position="181"/>
        <end position="202"/>
    </location>
</feature>
<dbReference type="GO" id="GO:0015031">
    <property type="term" value="P:protein transport"/>
    <property type="evidence" value="ECO:0007669"/>
    <property type="project" value="UniProtKB-KW"/>
</dbReference>
<evidence type="ECO:0000313" key="13">
    <source>
        <dbReference type="Proteomes" id="UP000801492"/>
    </source>
</evidence>
<feature type="transmembrane region" description="Helical" evidence="11">
    <location>
        <begin position="149"/>
        <end position="169"/>
    </location>
</feature>
<dbReference type="InterPro" id="IPR018456">
    <property type="entry name" value="PTR2_symporter_CS"/>
</dbReference>
<feature type="transmembrane region" description="Helical" evidence="11">
    <location>
        <begin position="585"/>
        <end position="609"/>
    </location>
</feature>
<feature type="transmembrane region" description="Helical" evidence="11">
    <location>
        <begin position="78"/>
        <end position="99"/>
    </location>
</feature>